<dbReference type="STRING" id="485913.Krac_8990"/>
<sequence>MGFLDFLNTMQGRYHEATFQEKRNALDVLGAKVYIHPDPTTAPDKVAIESGPEWLSVAGAAELTELAKRTLCQRLQYGQLPGRKNPQTRTWLIHRDDLVQFLEDSRIRPKTTEEHIEERVEVTYSPKFTGV</sequence>
<organism evidence="1 2">
    <name type="scientific">Ktedonobacter racemifer DSM 44963</name>
    <dbReference type="NCBI Taxonomy" id="485913"/>
    <lineage>
        <taxon>Bacteria</taxon>
        <taxon>Bacillati</taxon>
        <taxon>Chloroflexota</taxon>
        <taxon>Ktedonobacteria</taxon>
        <taxon>Ktedonobacterales</taxon>
        <taxon>Ktedonobacteraceae</taxon>
        <taxon>Ktedonobacter</taxon>
    </lineage>
</organism>
<comment type="caution">
    <text evidence="1">The sequence shown here is derived from an EMBL/GenBank/DDBJ whole genome shotgun (WGS) entry which is preliminary data.</text>
</comment>
<evidence type="ECO:0000313" key="2">
    <source>
        <dbReference type="Proteomes" id="UP000004508"/>
    </source>
</evidence>
<dbReference type="Proteomes" id="UP000004508">
    <property type="component" value="Unassembled WGS sequence"/>
</dbReference>
<dbReference type="InParanoid" id="D6TQH9"/>
<evidence type="ECO:0000313" key="1">
    <source>
        <dbReference type="EMBL" id="EFH87646.1"/>
    </source>
</evidence>
<dbReference type="RefSeq" id="WP_007912981.1">
    <property type="nucleotide sequence ID" value="NZ_ADVG01000002.1"/>
</dbReference>
<proteinExistence type="predicted"/>
<name>D6TQH9_KTERA</name>
<keyword evidence="2" id="KW-1185">Reference proteome</keyword>
<reference evidence="1 2" key="1">
    <citation type="journal article" date="2011" name="Stand. Genomic Sci.">
        <title>Non-contiguous finished genome sequence and contextual data of the filamentous soil bacterium Ktedonobacter racemifer type strain (SOSP1-21).</title>
        <authorList>
            <person name="Chang Y.J."/>
            <person name="Land M."/>
            <person name="Hauser L."/>
            <person name="Chertkov O."/>
            <person name="Del Rio T.G."/>
            <person name="Nolan M."/>
            <person name="Copeland A."/>
            <person name="Tice H."/>
            <person name="Cheng J.F."/>
            <person name="Lucas S."/>
            <person name="Han C."/>
            <person name="Goodwin L."/>
            <person name="Pitluck S."/>
            <person name="Ivanova N."/>
            <person name="Ovchinikova G."/>
            <person name="Pati A."/>
            <person name="Chen A."/>
            <person name="Palaniappan K."/>
            <person name="Mavromatis K."/>
            <person name="Liolios K."/>
            <person name="Brettin T."/>
            <person name="Fiebig A."/>
            <person name="Rohde M."/>
            <person name="Abt B."/>
            <person name="Goker M."/>
            <person name="Detter J.C."/>
            <person name="Woyke T."/>
            <person name="Bristow J."/>
            <person name="Eisen J.A."/>
            <person name="Markowitz V."/>
            <person name="Hugenholtz P."/>
            <person name="Kyrpides N.C."/>
            <person name="Klenk H.P."/>
            <person name="Lapidus A."/>
        </authorList>
    </citation>
    <scope>NUCLEOTIDE SEQUENCE [LARGE SCALE GENOMIC DNA]</scope>
    <source>
        <strain evidence="2">DSM 44963</strain>
    </source>
</reference>
<protein>
    <recommendedName>
        <fullName evidence="3">Helix-turn-helix domain-containing protein</fullName>
    </recommendedName>
</protein>
<gene>
    <name evidence="1" type="ORF">Krac_8990</name>
</gene>
<accession>D6TQH9</accession>
<evidence type="ECO:0008006" key="3">
    <source>
        <dbReference type="Google" id="ProtNLM"/>
    </source>
</evidence>
<dbReference type="EMBL" id="ADVG01000002">
    <property type="protein sequence ID" value="EFH87646.1"/>
    <property type="molecule type" value="Genomic_DNA"/>
</dbReference>
<dbReference type="AlphaFoldDB" id="D6TQH9"/>